<evidence type="ECO:0000313" key="3">
    <source>
        <dbReference type="Proteomes" id="UP000799428"/>
    </source>
</evidence>
<reference evidence="2" key="1">
    <citation type="journal article" date="2020" name="Stud. Mycol.">
        <title>101 Dothideomycetes genomes: a test case for predicting lifestyles and emergence of pathogens.</title>
        <authorList>
            <person name="Haridas S."/>
            <person name="Albert R."/>
            <person name="Binder M."/>
            <person name="Bloem J."/>
            <person name="Labutti K."/>
            <person name="Salamov A."/>
            <person name="Andreopoulos B."/>
            <person name="Baker S."/>
            <person name="Barry K."/>
            <person name="Bills G."/>
            <person name="Bluhm B."/>
            <person name="Cannon C."/>
            <person name="Castanera R."/>
            <person name="Culley D."/>
            <person name="Daum C."/>
            <person name="Ezra D."/>
            <person name="Gonzalez J."/>
            <person name="Henrissat B."/>
            <person name="Kuo A."/>
            <person name="Liang C."/>
            <person name="Lipzen A."/>
            <person name="Lutzoni F."/>
            <person name="Magnuson J."/>
            <person name="Mondo S."/>
            <person name="Nolan M."/>
            <person name="Ohm R."/>
            <person name="Pangilinan J."/>
            <person name="Park H.-J."/>
            <person name="Ramirez L."/>
            <person name="Alfaro M."/>
            <person name="Sun H."/>
            <person name="Tritt A."/>
            <person name="Yoshinaga Y."/>
            <person name="Zwiers L.-H."/>
            <person name="Turgeon B."/>
            <person name="Goodwin S."/>
            <person name="Spatafora J."/>
            <person name="Crous P."/>
            <person name="Grigoriev I."/>
        </authorList>
    </citation>
    <scope>NUCLEOTIDE SEQUENCE</scope>
    <source>
        <strain evidence="2">CBS 279.74</strain>
    </source>
</reference>
<organism evidence="2 3">
    <name type="scientific">Pleomassaria siparia CBS 279.74</name>
    <dbReference type="NCBI Taxonomy" id="1314801"/>
    <lineage>
        <taxon>Eukaryota</taxon>
        <taxon>Fungi</taxon>
        <taxon>Dikarya</taxon>
        <taxon>Ascomycota</taxon>
        <taxon>Pezizomycotina</taxon>
        <taxon>Dothideomycetes</taxon>
        <taxon>Pleosporomycetidae</taxon>
        <taxon>Pleosporales</taxon>
        <taxon>Pleomassariaceae</taxon>
        <taxon>Pleomassaria</taxon>
    </lineage>
</organism>
<name>A0A6G1KI26_9PLEO</name>
<dbReference type="EMBL" id="MU005766">
    <property type="protein sequence ID" value="KAF2712499.1"/>
    <property type="molecule type" value="Genomic_DNA"/>
</dbReference>
<feature type="region of interest" description="Disordered" evidence="1">
    <location>
        <begin position="234"/>
        <end position="289"/>
    </location>
</feature>
<feature type="compositionally biased region" description="Basic and acidic residues" evidence="1">
    <location>
        <begin position="409"/>
        <end position="429"/>
    </location>
</feature>
<dbReference type="OrthoDB" id="3801434at2759"/>
<dbReference type="Proteomes" id="UP000799428">
    <property type="component" value="Unassembled WGS sequence"/>
</dbReference>
<sequence length="429" mass="46957">MDNTPPKPRKESIKHSKSHIRNASMLSNVSKVSSNAMTEDEEDDAFDSEEYVFIEREIQEYSGIQEAPSYQFPSTWDGAYHNTSEALREVTTASSSYYRAIADSGLSKAGWSIGGALAATANRSALSVASLAVNAAGANDKLPRGMRSWLQGKEKLDDAKRKAEEAERMRVVRKARMDLLERSGLIEVEPGVYINPNISGSRSRAGSMVHCRGSMYEEGFEGYGDLVGGQRRGSTLRTLSPNRLSADMSKFSITEERSDEADGGHKTDVNIKPSASNSTPSPNPWIGDSPISASPLSMYNPPASSSPSFEYIDTKMNAHPPKTPAHAKGILKNLDTPADVRRQLYAPFGSPSPTPHPAPMVETVKSPYNDSTEDEDPYFHAQNSKEEAARRKSSQIGENPHIISGQEETQGREQAGRRRDEAEDSLEGR</sequence>
<evidence type="ECO:0000313" key="2">
    <source>
        <dbReference type="EMBL" id="KAF2712499.1"/>
    </source>
</evidence>
<feature type="compositionally biased region" description="Polar residues" evidence="1">
    <location>
        <begin position="234"/>
        <end position="243"/>
    </location>
</feature>
<accession>A0A6G1KI26</accession>
<feature type="compositionally biased region" description="Basic and acidic residues" evidence="1">
    <location>
        <begin position="253"/>
        <end position="269"/>
    </location>
</feature>
<gene>
    <name evidence="2" type="ORF">K504DRAFT_452679</name>
</gene>
<protein>
    <submittedName>
        <fullName evidence="2">Uncharacterized protein</fullName>
    </submittedName>
</protein>
<dbReference type="AlphaFoldDB" id="A0A6G1KI26"/>
<feature type="region of interest" description="Disordered" evidence="1">
    <location>
        <begin position="1"/>
        <end position="45"/>
    </location>
</feature>
<keyword evidence="3" id="KW-1185">Reference proteome</keyword>
<feature type="region of interest" description="Disordered" evidence="1">
    <location>
        <begin position="344"/>
        <end position="429"/>
    </location>
</feature>
<feature type="compositionally biased region" description="Polar residues" evidence="1">
    <location>
        <begin position="24"/>
        <end position="37"/>
    </location>
</feature>
<proteinExistence type="predicted"/>
<evidence type="ECO:0000256" key="1">
    <source>
        <dbReference type="SAM" id="MobiDB-lite"/>
    </source>
</evidence>